<dbReference type="Proteomes" id="UP000243180">
    <property type="component" value="Chromosome"/>
</dbReference>
<dbReference type="EMBL" id="AP014879">
    <property type="protein sequence ID" value="BAV34276.1"/>
    <property type="molecule type" value="Genomic_DNA"/>
</dbReference>
<name>A0A1B4XHL0_9GAMM</name>
<evidence type="ECO:0000256" key="1">
    <source>
        <dbReference type="SAM" id="Phobius"/>
    </source>
</evidence>
<evidence type="ECO:0000259" key="2">
    <source>
        <dbReference type="Pfam" id="PF11127"/>
    </source>
</evidence>
<protein>
    <recommendedName>
        <fullName evidence="2">Inner membrane protein YgaP-like transmembrane domain-containing protein</fullName>
    </recommendedName>
</protein>
<evidence type="ECO:0000313" key="3">
    <source>
        <dbReference type="EMBL" id="BAV34276.1"/>
    </source>
</evidence>
<dbReference type="KEGG" id="slim:SCL_1985"/>
<proteinExistence type="predicted"/>
<keyword evidence="1" id="KW-1133">Transmembrane helix</keyword>
<keyword evidence="1" id="KW-0812">Transmembrane</keyword>
<keyword evidence="4" id="KW-1185">Reference proteome</keyword>
<feature type="domain" description="Inner membrane protein YgaP-like transmembrane" evidence="2">
    <location>
        <begin position="74"/>
        <end position="123"/>
    </location>
</feature>
<reference evidence="3 4" key="1">
    <citation type="submission" date="2015-05" db="EMBL/GenBank/DDBJ databases">
        <title>Complete genome sequence of a sulfur-oxidizing gammaproteobacterium strain HA5.</title>
        <authorList>
            <person name="Miura A."/>
            <person name="Kojima H."/>
            <person name="Fukui M."/>
        </authorList>
    </citation>
    <scope>NUCLEOTIDE SEQUENCE [LARGE SCALE GENOMIC DNA]</scope>
    <source>
        <strain evidence="3 4">HA5</strain>
    </source>
</reference>
<evidence type="ECO:0000313" key="4">
    <source>
        <dbReference type="Proteomes" id="UP000243180"/>
    </source>
</evidence>
<dbReference type="OrthoDB" id="5803210at2"/>
<sequence>MTERTFRIILGAVLLAALYFDWRLVIYGYIVVLTFEGITNWRIPTLVSRLQGDSAAGSACALSPGDKARINFEAERALRLVVAAFLIVSYVVFSTELWFFPWFIGFALFGAGLSGICPMVMGFRWVGFR</sequence>
<dbReference type="RefSeq" id="WP_096361041.1">
    <property type="nucleotide sequence ID" value="NZ_AP014879.1"/>
</dbReference>
<feature type="transmembrane region" description="Helical" evidence="1">
    <location>
        <begin position="99"/>
        <end position="123"/>
    </location>
</feature>
<dbReference type="InParanoid" id="A0A1B4XHL0"/>
<gene>
    <name evidence="3" type="ORF">SCL_1985</name>
</gene>
<dbReference type="Pfam" id="PF11127">
    <property type="entry name" value="YgaP-like_TM"/>
    <property type="match status" value="1"/>
</dbReference>
<dbReference type="AlphaFoldDB" id="A0A1B4XHL0"/>
<dbReference type="InterPro" id="IPR021309">
    <property type="entry name" value="YgaP-like_TM"/>
</dbReference>
<organism evidence="3 4">
    <name type="scientific">Sulfuricaulis limicola</name>
    <dbReference type="NCBI Taxonomy" id="1620215"/>
    <lineage>
        <taxon>Bacteria</taxon>
        <taxon>Pseudomonadati</taxon>
        <taxon>Pseudomonadota</taxon>
        <taxon>Gammaproteobacteria</taxon>
        <taxon>Acidiferrobacterales</taxon>
        <taxon>Acidiferrobacteraceae</taxon>
        <taxon>Sulfuricaulis</taxon>
    </lineage>
</organism>
<accession>A0A1B4XHL0</accession>
<feature type="transmembrane region" description="Helical" evidence="1">
    <location>
        <begin position="6"/>
        <end position="32"/>
    </location>
</feature>
<feature type="transmembrane region" description="Helical" evidence="1">
    <location>
        <begin position="77"/>
        <end position="93"/>
    </location>
</feature>
<dbReference type="Gene3D" id="6.10.140.1340">
    <property type="match status" value="1"/>
</dbReference>
<keyword evidence="1" id="KW-0472">Membrane</keyword>